<gene>
    <name evidence="1" type="ORF">LNINA_LOCUS3357</name>
</gene>
<dbReference type="AlphaFoldDB" id="A0AAV1J388"/>
<protein>
    <submittedName>
        <fullName evidence="1">Uncharacterized protein</fullName>
    </submittedName>
</protein>
<evidence type="ECO:0000313" key="2">
    <source>
        <dbReference type="Proteomes" id="UP001497472"/>
    </source>
</evidence>
<organism evidence="1 2">
    <name type="scientific">Leptosia nina</name>
    <dbReference type="NCBI Taxonomy" id="320188"/>
    <lineage>
        <taxon>Eukaryota</taxon>
        <taxon>Metazoa</taxon>
        <taxon>Ecdysozoa</taxon>
        <taxon>Arthropoda</taxon>
        <taxon>Hexapoda</taxon>
        <taxon>Insecta</taxon>
        <taxon>Pterygota</taxon>
        <taxon>Neoptera</taxon>
        <taxon>Endopterygota</taxon>
        <taxon>Lepidoptera</taxon>
        <taxon>Glossata</taxon>
        <taxon>Ditrysia</taxon>
        <taxon>Papilionoidea</taxon>
        <taxon>Pieridae</taxon>
        <taxon>Pierinae</taxon>
        <taxon>Leptosia</taxon>
    </lineage>
</organism>
<dbReference type="EMBL" id="CAVLEF010000004">
    <property type="protein sequence ID" value="CAK1543548.1"/>
    <property type="molecule type" value="Genomic_DNA"/>
</dbReference>
<name>A0AAV1J388_9NEOP</name>
<comment type="caution">
    <text evidence="1">The sequence shown here is derived from an EMBL/GenBank/DDBJ whole genome shotgun (WGS) entry which is preliminary data.</text>
</comment>
<accession>A0AAV1J388</accession>
<sequence>MIFPSKQKTVDDIISTTKLAIPDKDQAKSNFGVLFFSNSQCGVGKNVMLTQKWSIDSLPKVMPMCQRAEKAWFRLGGTREGDRTSRMFLIQISQLSGVARIFGGIKSYLGP</sequence>
<reference evidence="1 2" key="1">
    <citation type="submission" date="2023-11" db="EMBL/GenBank/DDBJ databases">
        <authorList>
            <person name="Okamura Y."/>
        </authorList>
    </citation>
    <scope>NUCLEOTIDE SEQUENCE [LARGE SCALE GENOMIC DNA]</scope>
</reference>
<dbReference type="Proteomes" id="UP001497472">
    <property type="component" value="Unassembled WGS sequence"/>
</dbReference>
<proteinExistence type="predicted"/>
<keyword evidence="2" id="KW-1185">Reference proteome</keyword>
<evidence type="ECO:0000313" key="1">
    <source>
        <dbReference type="EMBL" id="CAK1543548.1"/>
    </source>
</evidence>